<dbReference type="InterPro" id="IPR036259">
    <property type="entry name" value="MFS_trans_sf"/>
</dbReference>
<organism evidence="2">
    <name type="scientific">Singulisphaera sp. Ch08</name>
    <dbReference type="NCBI Taxonomy" id="3120278"/>
    <lineage>
        <taxon>Bacteria</taxon>
        <taxon>Pseudomonadati</taxon>
        <taxon>Planctomycetota</taxon>
        <taxon>Planctomycetia</taxon>
        <taxon>Isosphaerales</taxon>
        <taxon>Isosphaeraceae</taxon>
        <taxon>Singulisphaera</taxon>
    </lineage>
</organism>
<feature type="transmembrane region" description="Helical" evidence="1">
    <location>
        <begin position="117"/>
        <end position="138"/>
    </location>
</feature>
<accession>A0AAU7CB99</accession>
<feature type="transmembrane region" description="Helical" evidence="1">
    <location>
        <begin position="20"/>
        <end position="40"/>
    </location>
</feature>
<evidence type="ECO:0000313" key="2">
    <source>
        <dbReference type="EMBL" id="XBH02289.1"/>
    </source>
</evidence>
<keyword evidence="1" id="KW-0812">Transmembrane</keyword>
<feature type="transmembrane region" description="Helical" evidence="1">
    <location>
        <begin position="94"/>
        <end position="111"/>
    </location>
</feature>
<dbReference type="Pfam" id="PF18943">
    <property type="entry name" value="DUF5690"/>
    <property type="match status" value="1"/>
</dbReference>
<feature type="transmembrane region" description="Helical" evidence="1">
    <location>
        <begin position="270"/>
        <end position="292"/>
    </location>
</feature>
<feature type="transmembrane region" description="Helical" evidence="1">
    <location>
        <begin position="394"/>
        <end position="417"/>
    </location>
</feature>
<name>A0AAU7CB99_9BACT</name>
<keyword evidence="1" id="KW-0472">Membrane</keyword>
<feature type="transmembrane region" description="Helical" evidence="1">
    <location>
        <begin position="150"/>
        <end position="170"/>
    </location>
</feature>
<dbReference type="InterPro" id="IPR043745">
    <property type="entry name" value="DUF5690"/>
</dbReference>
<proteinExistence type="predicted"/>
<dbReference type="RefSeq" id="WP_406695031.1">
    <property type="nucleotide sequence ID" value="NZ_CP155447.1"/>
</dbReference>
<feature type="transmembrane region" description="Helical" evidence="1">
    <location>
        <begin position="365"/>
        <end position="388"/>
    </location>
</feature>
<feature type="transmembrane region" description="Helical" evidence="1">
    <location>
        <begin position="230"/>
        <end position="250"/>
    </location>
</feature>
<feature type="transmembrane region" description="Helical" evidence="1">
    <location>
        <begin position="182"/>
        <end position="199"/>
    </location>
</feature>
<protein>
    <submittedName>
        <fullName evidence="2">DUF5690 family protein</fullName>
    </submittedName>
</protein>
<dbReference type="AlphaFoldDB" id="A0AAU7CB99"/>
<keyword evidence="1" id="KW-1133">Transmembrane helix</keyword>
<feature type="transmembrane region" description="Helical" evidence="1">
    <location>
        <begin position="325"/>
        <end position="345"/>
    </location>
</feature>
<dbReference type="SUPFAM" id="SSF103473">
    <property type="entry name" value="MFS general substrate transporter"/>
    <property type="match status" value="1"/>
</dbReference>
<sequence length="430" mass="47271">MNPAAELLPSKPRVERNHELFWAAWALLAAFGSYFCMYAFRKPFTAASYADTSVWGLGFKTVLVTSQVSGYMVSKFLGIKVIAEMPPQRRAIGILWLVLVAEFSLVLFGLIPRPWNAVCLFLNGLPLGMVFGLVLGLLEGRRLTETLTAGLCASFILADGVTKSVGALLLQRGVSEEWMPSVAGALFLLPLGVCVAMLARIPPPNHHDITARAQRFTMSHAERWSLMHRYAFGLIPIILVYFTVTILRSIRADFAPEIWRGLGKPAQPGTFTRSEMLVALGVLVVNGGTVLIRDNRRAFFTSLATCGVGFGLLAAALLARQLDLVSGFAFMVVIGLGFYLPYVAIHTTVFERLLAMTRDRGNIGFLMYVADSVGYLGYVIVMLARNVYHPEQDLLGLLSGACWFAVVLSMVCLILCWRYFSAIESPLENA</sequence>
<feature type="transmembrane region" description="Helical" evidence="1">
    <location>
        <begin position="299"/>
        <end position="319"/>
    </location>
</feature>
<evidence type="ECO:0000256" key="1">
    <source>
        <dbReference type="SAM" id="Phobius"/>
    </source>
</evidence>
<reference evidence="2" key="1">
    <citation type="submission" date="2024-05" db="EMBL/GenBank/DDBJ databases">
        <title>Planctomycetes of the genus Singulisphaera possess chitinolytic capabilities.</title>
        <authorList>
            <person name="Ivanova A."/>
        </authorList>
    </citation>
    <scope>NUCLEOTIDE SEQUENCE</scope>
    <source>
        <strain evidence="2">Ch08T</strain>
    </source>
</reference>
<dbReference type="EMBL" id="CP155447">
    <property type="protein sequence ID" value="XBH02289.1"/>
    <property type="molecule type" value="Genomic_DNA"/>
</dbReference>
<gene>
    <name evidence="2" type="ORF">V5E97_28725</name>
</gene>